<dbReference type="PIR" id="G96492">
    <property type="entry name" value="G96492"/>
</dbReference>
<dbReference type="AlphaFoldDB" id="Q9FZH3"/>
<gene>
    <name evidence="2" type="primary">F5A13.1</name>
</gene>
<proteinExistence type="predicted"/>
<evidence type="ECO:0000313" key="2">
    <source>
        <dbReference type="EMBL" id="AAF99830.1"/>
    </source>
</evidence>
<feature type="compositionally biased region" description="Polar residues" evidence="1">
    <location>
        <begin position="250"/>
        <end position="262"/>
    </location>
</feature>
<feature type="region of interest" description="Disordered" evidence="1">
    <location>
        <begin position="247"/>
        <end position="300"/>
    </location>
</feature>
<dbReference type="EMBL" id="AC008046">
    <property type="protein sequence ID" value="AAF99830.1"/>
    <property type="molecule type" value="Genomic_DNA"/>
</dbReference>
<name>Q9FZH3_ARATH</name>
<feature type="compositionally biased region" description="Low complexity" evidence="1">
    <location>
        <begin position="263"/>
        <end position="278"/>
    </location>
</feature>
<accession>Q9FZH3</accession>
<organism evidence="2">
    <name type="scientific">Arabidopsis thaliana</name>
    <name type="common">Mouse-ear cress</name>
    <dbReference type="NCBI Taxonomy" id="3702"/>
    <lineage>
        <taxon>Eukaryota</taxon>
        <taxon>Viridiplantae</taxon>
        <taxon>Streptophyta</taxon>
        <taxon>Embryophyta</taxon>
        <taxon>Tracheophyta</taxon>
        <taxon>Spermatophyta</taxon>
        <taxon>Magnoliopsida</taxon>
        <taxon>eudicotyledons</taxon>
        <taxon>Gunneridae</taxon>
        <taxon>Pentapetalae</taxon>
        <taxon>rosids</taxon>
        <taxon>malvids</taxon>
        <taxon>Brassicales</taxon>
        <taxon>Brassicaceae</taxon>
        <taxon>Camelineae</taxon>
        <taxon>Arabidopsis</taxon>
    </lineage>
</organism>
<evidence type="ECO:0000256" key="1">
    <source>
        <dbReference type="SAM" id="MobiDB-lite"/>
    </source>
</evidence>
<reference evidence="2" key="2">
    <citation type="submission" date="2000-08" db="EMBL/GenBank/DDBJ databases">
        <authorList>
            <person name="Federspiel N.A."/>
            <person name="Palm C.J."/>
            <person name="Conway A.B."/>
            <person name="Conn L."/>
            <person name="Hansen N.F."/>
            <person name="Altafi H."/>
            <person name="Nguyen M."/>
            <person name="Lam B."/>
            <person name="Southwick A."/>
            <person name="Miranda M."/>
            <person name="Brooks S."/>
            <person name="Buehler E."/>
            <person name="Chao Q."/>
            <person name="Chin C."/>
            <person name="Chiou J."/>
            <person name="Choi E."/>
            <person name="Gonzalez A."/>
            <person name="Howng B."/>
            <person name="Johnson-Hopson C."/>
            <person name="Khan S."/>
            <person name="Kim C."/>
            <person name="Koo T."/>
            <person name="Lee J.M."/>
            <person name="Lenz C."/>
            <person name="Liu A."/>
            <person name="Liu S."/>
            <person name="Mukharsky N."/>
            <person name="Pham P."/>
            <person name="Sakano H."/>
            <person name="Shinn P."/>
            <person name="Toriumi M."/>
            <person name="Vaysberg M."/>
            <person name="Yu G."/>
            <person name="Ecker J."/>
            <person name="Theologis A."/>
            <person name="Davis R.W."/>
        </authorList>
    </citation>
    <scope>NUCLEOTIDE SEQUENCE</scope>
</reference>
<protein>
    <submittedName>
        <fullName evidence="2">F5A13.1 protein</fullName>
    </submittedName>
</protein>
<reference key="1">
    <citation type="journal article" date="2000" name="Nature">
        <title>Sequence and analysis of chromosome 1 of the plant Arabidopsis thaliana.</title>
        <authorList>
            <person name="Theologis A."/>
            <person name="Ecker J.R."/>
            <person name="Palm C.J."/>
            <person name="Federspiel N.A."/>
            <person name="Kaul S."/>
            <person name="White O."/>
            <person name="Alonso J."/>
            <person name="Altafi H."/>
            <person name="Araujo R."/>
            <person name="Bowman C.L."/>
            <person name="Brooks S.Y."/>
            <person name="Buehler E."/>
            <person name="Chan A."/>
            <person name="Chao Q."/>
            <person name="Chen H."/>
            <person name="Cheuk R.F."/>
            <person name="Chin C.W."/>
            <person name="Chung M.K."/>
            <person name="Conn L."/>
            <person name="Conway A.B."/>
            <person name="Conway A.R."/>
            <person name="Creasy T.H."/>
            <person name="Dewar K."/>
            <person name="Dunn P."/>
            <person name="Etgu P."/>
            <person name="Feldblyum T.V."/>
            <person name="Feng J."/>
            <person name="Fong B."/>
            <person name="Fujii C.Y."/>
            <person name="Gill J.E."/>
            <person name="Goldsmith A.D."/>
            <person name="Haas B."/>
            <person name="Hansen N.F."/>
            <person name="Hughes B."/>
            <person name="Huizar L."/>
            <person name="Hunter J.L."/>
            <person name="Jenkins J."/>
            <person name="Johnson-Hopson C."/>
            <person name="Khan S."/>
            <person name="Khaykin E."/>
            <person name="Kim C.J."/>
            <person name="Koo H.L."/>
            <person name="Kremenetskaia I."/>
            <person name="Kurtz D.B."/>
            <person name="Kwan A."/>
            <person name="Lam B."/>
            <person name="Langin-Hooper S."/>
            <person name="Lee A."/>
            <person name="Lee J.M."/>
            <person name="Lenz C.A."/>
            <person name="Li J.H."/>
            <person name="Li Y."/>
            <person name="Lin X."/>
            <person name="Liu S.X."/>
            <person name="Liu Z.A."/>
            <person name="Luros J.S."/>
            <person name="Maiti R."/>
            <person name="Marziali A."/>
            <person name="Militscher J."/>
            <person name="Miranda M."/>
            <person name="Nguyen M."/>
            <person name="Nierman W.C."/>
            <person name="Osborne B.I."/>
            <person name="Pai G."/>
            <person name="Peterson J."/>
            <person name="Pham P.K."/>
            <person name="Rizzo M."/>
            <person name="Rooney T."/>
            <person name="Rowley D."/>
            <person name="Sakano H."/>
            <person name="Salzberg S.L."/>
            <person name="Schwartz J.R."/>
            <person name="Shinn P."/>
            <person name="Southwick A.M."/>
            <person name="Sun H."/>
            <person name="Tallon L.J."/>
            <person name="Tambunga G."/>
            <person name="Toriumi M.J."/>
            <person name="Town C.D."/>
            <person name="Utterback T."/>
            <person name="Van Aken S."/>
            <person name="Vaysberg M."/>
            <person name="Vysotskaia V.S."/>
            <person name="Walker M."/>
            <person name="Wu D."/>
            <person name="Yu G."/>
            <person name="Fraser C.M."/>
            <person name="Venter J.C."/>
            <person name="Davis R.W."/>
        </authorList>
    </citation>
    <scope>NUCLEOTIDE SEQUENCE [LARGE SCALE GENOMIC DNA]</scope>
    <source>
        <strain>cv. Columbia</strain>
    </source>
</reference>
<sequence>MKLRPKNVSPFEWRKLVKLKTSKEFKREASEIVKSDTPSSACFEGQDSLSQLLGPDNPGRMRAMGRNMNKTKLACFQMKNKCMAETEAKQAHLQLKSVNKRSQPKCILIDWTGNGDATVVEGRIITSDPDDLVNDCRLGPSDVKVLVDTAMVPDTYLWRPVLNICTIESVIDDVDVAERRWQTQDRDTLVNGIPLRPNAVKIFVDVVHQPDTFIWTPTIDVTYLEDCLLSFVSWPVNKVVFENTKDATEGKSTASAQKSLETSQKSAVVSQKSSGPKSPVKKSQRSMLISPPQRSPVSLL</sequence>